<dbReference type="GO" id="GO:0005829">
    <property type="term" value="C:cytosol"/>
    <property type="evidence" value="ECO:0007669"/>
    <property type="project" value="TreeGrafter"/>
</dbReference>
<comment type="similarity">
    <text evidence="4 9">Belongs to the NAD(P)-dependent epimerase/dehydratase family.</text>
</comment>
<dbReference type="AlphaFoldDB" id="A0A7D3Y048"/>
<evidence type="ECO:0000256" key="5">
    <source>
        <dbReference type="ARBA" id="ARBA00013189"/>
    </source>
</evidence>
<dbReference type="Proteomes" id="UP000500961">
    <property type="component" value="Chromosome"/>
</dbReference>
<evidence type="ECO:0000256" key="6">
    <source>
        <dbReference type="ARBA" id="ARBA00018569"/>
    </source>
</evidence>
<dbReference type="Pfam" id="PF16363">
    <property type="entry name" value="GDP_Man_Dehyd"/>
    <property type="match status" value="1"/>
</dbReference>
<dbReference type="SUPFAM" id="SSF51735">
    <property type="entry name" value="NAD(P)-binding Rossmann-fold domains"/>
    <property type="match status" value="1"/>
</dbReference>
<dbReference type="PANTHER" id="PTHR43725:SF47">
    <property type="entry name" value="UDP-GLUCOSE 4-EPIMERASE"/>
    <property type="match status" value="1"/>
</dbReference>
<dbReference type="PRINTS" id="PR01713">
    <property type="entry name" value="NUCEPIMERASE"/>
</dbReference>
<dbReference type="Gene3D" id="3.40.50.720">
    <property type="entry name" value="NAD(P)-binding Rossmann-like Domain"/>
    <property type="match status" value="1"/>
</dbReference>
<keyword evidence="12" id="KW-1185">Reference proteome</keyword>
<evidence type="ECO:0000256" key="8">
    <source>
        <dbReference type="ARBA" id="ARBA00023235"/>
    </source>
</evidence>
<dbReference type="GO" id="GO:0003978">
    <property type="term" value="F:UDP-glucose 4-epimerase activity"/>
    <property type="evidence" value="ECO:0007669"/>
    <property type="project" value="UniProtKB-UniRule"/>
</dbReference>
<dbReference type="EMBL" id="CP041345">
    <property type="protein sequence ID" value="QKG80213.1"/>
    <property type="molecule type" value="Genomic_DNA"/>
</dbReference>
<evidence type="ECO:0000256" key="3">
    <source>
        <dbReference type="ARBA" id="ARBA00004947"/>
    </source>
</evidence>
<accession>A0A7D3Y048</accession>
<evidence type="ECO:0000259" key="10">
    <source>
        <dbReference type="Pfam" id="PF16363"/>
    </source>
</evidence>
<keyword evidence="9" id="KW-0119">Carbohydrate metabolism</keyword>
<keyword evidence="8 9" id="KW-0413">Isomerase</keyword>
<protein>
    <recommendedName>
        <fullName evidence="6 9">UDP-glucose 4-epimerase</fullName>
        <ecNumber evidence="5 9">5.1.3.2</ecNumber>
    </recommendedName>
</protein>
<comment type="catalytic activity">
    <reaction evidence="1 9">
        <text>UDP-alpha-D-glucose = UDP-alpha-D-galactose</text>
        <dbReference type="Rhea" id="RHEA:22168"/>
        <dbReference type="ChEBI" id="CHEBI:58885"/>
        <dbReference type="ChEBI" id="CHEBI:66914"/>
        <dbReference type="EC" id="5.1.3.2"/>
    </reaction>
</comment>
<organism evidence="11 12">
    <name type="scientific">Tenuifilum thalassicum</name>
    <dbReference type="NCBI Taxonomy" id="2590900"/>
    <lineage>
        <taxon>Bacteria</taxon>
        <taxon>Pseudomonadati</taxon>
        <taxon>Bacteroidota</taxon>
        <taxon>Bacteroidia</taxon>
        <taxon>Bacteroidales</taxon>
        <taxon>Tenuifilaceae</taxon>
        <taxon>Tenuifilum</taxon>
    </lineage>
</organism>
<evidence type="ECO:0000256" key="4">
    <source>
        <dbReference type="ARBA" id="ARBA00007637"/>
    </source>
</evidence>
<reference evidence="11 12" key="1">
    <citation type="submission" date="2019-07" db="EMBL/GenBank/DDBJ databases">
        <title>Thalassofilum flectens gen. nov., sp. nov., a novel moderate thermophilic anaerobe from a shallow sea hot spring in Kunashir Island (Russia), representing a new family in the order Bacteroidales, and proposal of Thalassofilacea fam. nov.</title>
        <authorList>
            <person name="Kochetkova T.V."/>
            <person name="Podosokorskaya O.A."/>
            <person name="Novikov A."/>
            <person name="Elcheninov A.G."/>
            <person name="Toshchakov S.V."/>
            <person name="Kublanov I.V."/>
        </authorList>
    </citation>
    <scope>NUCLEOTIDE SEQUENCE [LARGE SCALE GENOMIC DNA]</scope>
    <source>
        <strain evidence="11 12">38-H</strain>
    </source>
</reference>
<comment type="cofactor">
    <cofactor evidence="2 9">
        <name>NAD(+)</name>
        <dbReference type="ChEBI" id="CHEBI:57540"/>
    </cofactor>
</comment>
<gene>
    <name evidence="11" type="primary">galE</name>
    <name evidence="11" type="ORF">FHG85_08040</name>
</gene>
<name>A0A7D3Y048_9BACT</name>
<dbReference type="InterPro" id="IPR036291">
    <property type="entry name" value="NAD(P)-bd_dom_sf"/>
</dbReference>
<evidence type="ECO:0000313" key="11">
    <source>
        <dbReference type="EMBL" id="QKG80213.1"/>
    </source>
</evidence>
<comment type="subunit">
    <text evidence="9">Homodimer.</text>
</comment>
<evidence type="ECO:0000256" key="2">
    <source>
        <dbReference type="ARBA" id="ARBA00001911"/>
    </source>
</evidence>
<proteinExistence type="inferred from homology"/>
<dbReference type="InterPro" id="IPR005886">
    <property type="entry name" value="UDP_G4E"/>
</dbReference>
<evidence type="ECO:0000256" key="7">
    <source>
        <dbReference type="ARBA" id="ARBA00023027"/>
    </source>
</evidence>
<dbReference type="UniPathway" id="UPA00214"/>
<evidence type="ECO:0000256" key="1">
    <source>
        <dbReference type="ARBA" id="ARBA00000083"/>
    </source>
</evidence>
<feature type="domain" description="NAD(P)-binding" evidence="10">
    <location>
        <begin position="5"/>
        <end position="326"/>
    </location>
</feature>
<dbReference type="Gene3D" id="3.90.25.10">
    <property type="entry name" value="UDP-galactose 4-epimerase, domain 1"/>
    <property type="match status" value="1"/>
</dbReference>
<evidence type="ECO:0000313" key="12">
    <source>
        <dbReference type="Proteomes" id="UP000500961"/>
    </source>
</evidence>
<dbReference type="NCBIfam" id="TIGR01179">
    <property type="entry name" value="galE"/>
    <property type="match status" value="1"/>
</dbReference>
<keyword evidence="7 9" id="KW-0520">NAD</keyword>
<dbReference type="RefSeq" id="WP_173074744.1">
    <property type="nucleotide sequence ID" value="NZ_CP041345.1"/>
</dbReference>
<evidence type="ECO:0000256" key="9">
    <source>
        <dbReference type="RuleBase" id="RU366046"/>
    </source>
</evidence>
<dbReference type="EC" id="5.1.3.2" evidence="5 9"/>
<dbReference type="KEGG" id="ttz:FHG85_08040"/>
<dbReference type="PANTHER" id="PTHR43725">
    <property type="entry name" value="UDP-GLUCOSE 4-EPIMERASE"/>
    <property type="match status" value="1"/>
</dbReference>
<dbReference type="InterPro" id="IPR016040">
    <property type="entry name" value="NAD(P)-bd_dom"/>
</dbReference>
<dbReference type="CDD" id="cd05247">
    <property type="entry name" value="UDP_G4E_1_SDR_e"/>
    <property type="match status" value="1"/>
</dbReference>
<sequence length="342" mass="37983">MSKILVTGGAGYIGSHTVVELIDVGFEVVIVDNFSNSTPDSIKGIEKITGVLPKLYEADCSDVLRMRQLFIDEKDIEGIIHFAALKAVGESVEKPLDYYRNNLLSTINMMQMLREFNGRYMVFSSSCTVYGQPDVLPVTEQTPRKPAMSPYGNTKRVGEDIIQDTVNASEGIYAIALRYFNPIGAHPSAEIGELPLGKPDNLVPFITQTAAGIREKLQIFGDDYNTPDGTAIRDYFHVVDLARAHVLALKRMMEGKSRNSYEVFNVGAGRGITVLEIVKAFEKVTGVKLNYEIVGRRAGDIEKVWADTSLAQSELGWKAQNTLEEALLTAWNWEKRIRIIKG</sequence>
<comment type="pathway">
    <text evidence="3 9">Carbohydrate metabolism; galactose metabolism.</text>
</comment>
<dbReference type="GO" id="GO:0006012">
    <property type="term" value="P:galactose metabolic process"/>
    <property type="evidence" value="ECO:0007669"/>
    <property type="project" value="UniProtKB-UniPathway"/>
</dbReference>